<keyword evidence="4" id="KW-1185">Reference proteome</keyword>
<dbReference type="InterPro" id="IPR039340">
    <property type="entry name" value="Tfc4/TFIIIC-102/Sfc4"/>
</dbReference>
<dbReference type="Pfam" id="PF13432">
    <property type="entry name" value="TPR_16"/>
    <property type="match status" value="2"/>
</dbReference>
<dbReference type="SMART" id="SM00028">
    <property type="entry name" value="TPR"/>
    <property type="match status" value="6"/>
</dbReference>
<feature type="non-terminal residue" evidence="3">
    <location>
        <position position="1"/>
    </location>
</feature>
<feature type="compositionally biased region" description="Acidic residues" evidence="2">
    <location>
        <begin position="432"/>
        <end position="451"/>
    </location>
</feature>
<dbReference type="PROSITE" id="PS50005">
    <property type="entry name" value="TPR"/>
    <property type="match status" value="2"/>
</dbReference>
<keyword evidence="1" id="KW-0802">TPR repeat</keyword>
<dbReference type="EMBL" id="MU032344">
    <property type="protein sequence ID" value="KAF3770208.1"/>
    <property type="molecule type" value="Genomic_DNA"/>
</dbReference>
<evidence type="ECO:0000313" key="3">
    <source>
        <dbReference type="EMBL" id="KAF3770208.1"/>
    </source>
</evidence>
<proteinExistence type="predicted"/>
<dbReference type="RefSeq" id="XP_040781169.1">
    <property type="nucleotide sequence ID" value="XM_040915478.1"/>
</dbReference>
<gene>
    <name evidence="3" type="ORF">M406DRAFT_216105</name>
</gene>
<feature type="compositionally biased region" description="Basic and acidic residues" evidence="2">
    <location>
        <begin position="557"/>
        <end position="567"/>
    </location>
</feature>
<feature type="region of interest" description="Disordered" evidence="2">
    <location>
        <begin position="424"/>
        <end position="477"/>
    </location>
</feature>
<sequence length="933" mass="107358">GPRNIVEPSAEIKLLLSQASDSLLRRELDNALAVVEEVIRQNAETHDAWMMLSSIYQERGQMREAIMAMCFAAHLRPRDFYGWMTVAQFALDDTTPDGRQRNLDTAQMCFSAAIRANPKSMKARIGKANCALEAGRSSTAAAEYVKVLQRRPYDMAVLRNMAEAAFDTRSARKYVEKARGFYELAIRHVREGGQRLRGTFEWSDVIIYVEMCAFLERYSDAALALRSLSRLLIGRQHETFWDRYVDDDREWDQEDDRMREVPEYKPDTFPYEMYGPALPLDLRAKLAIFRLKLGQEEEATRHLQWLTATPGFENAPVHEYFEDSPFVIKELANQLFENRRITTALEFYEFYERLTGEVDSEMLVQKGRCYLDMEDQATAEDLFLRAIEVDEDNIEARLELAQMYETHQEKEEAFLLVNEAIALEDEQRREDEENEEDDDNGGEDEDEDEEGDGLKKKGQRPKRVRRQHMRRMASKAKREIYEHNVTESFQSKYHKVQELRERMASGDIEAEDEWMAAAQDLVDDFRSFKEFYPWDKYLNFMGYGSFFKENEKRAAERHAAEDGRSERAGTAAAPGGGNRELAAMAERLQQNLAPGEDDSGPEPVLRRHEHRGIPFDQWLDLFLGYAISLARRQQAQEAYIVCQSARDSIVYKSSDNTFLIHVAWAACAVHAADEETCVAVARFFMRSCHAATDSYRVFSALCRVCQSPVSWYASGPAQKYILRQIKAMDRTLLPADLAQKAMGAWDTAVPREEALGPRHEALDVTLLMLYGHILLTSTSYTYALNYFLRAAALDPTNPMVNLSVGTAYVHYAMKRQAENRQFIIAQGMHYMFEYYRIRSRSVDVVERLEAHYNIARCYHLLGIYHLAAQFYARALGEAKAHARRMEENEEKGDSGGLLLREFVYESAVNLRTFALTNGDYDGARALTETWLVL</sequence>
<feature type="non-terminal residue" evidence="3">
    <location>
        <position position="933"/>
    </location>
</feature>
<feature type="repeat" description="TPR" evidence="1">
    <location>
        <begin position="764"/>
        <end position="797"/>
    </location>
</feature>
<dbReference type="InterPro" id="IPR019734">
    <property type="entry name" value="TPR_rpt"/>
</dbReference>
<dbReference type="AlphaFoldDB" id="A0A9P5CTC9"/>
<reference evidence="3" key="1">
    <citation type="journal article" date="2020" name="Phytopathology">
        <title>Genome sequence of the chestnut blight fungus Cryphonectria parasitica EP155: A fundamental resource for an archetypical invasive plant pathogen.</title>
        <authorList>
            <person name="Crouch J.A."/>
            <person name="Dawe A."/>
            <person name="Aerts A."/>
            <person name="Barry K."/>
            <person name="Churchill A.C.L."/>
            <person name="Grimwood J."/>
            <person name="Hillman B."/>
            <person name="Milgroom M.G."/>
            <person name="Pangilinan J."/>
            <person name="Smith M."/>
            <person name="Salamov A."/>
            <person name="Schmutz J."/>
            <person name="Yadav J."/>
            <person name="Grigoriev I.V."/>
            <person name="Nuss D."/>
        </authorList>
    </citation>
    <scope>NUCLEOTIDE SEQUENCE</scope>
    <source>
        <strain evidence="3">EP155</strain>
    </source>
</reference>
<dbReference type="GO" id="GO:0006383">
    <property type="term" value="P:transcription by RNA polymerase III"/>
    <property type="evidence" value="ECO:0007669"/>
    <property type="project" value="InterPro"/>
</dbReference>
<name>A0A9P5CTC9_CRYP1</name>
<dbReference type="Gene3D" id="1.25.40.10">
    <property type="entry name" value="Tetratricopeptide repeat domain"/>
    <property type="match status" value="3"/>
</dbReference>
<dbReference type="SUPFAM" id="SSF48452">
    <property type="entry name" value="TPR-like"/>
    <property type="match status" value="2"/>
</dbReference>
<feature type="repeat" description="TPR" evidence="1">
    <location>
        <begin position="360"/>
        <end position="393"/>
    </location>
</feature>
<comment type="caution">
    <text evidence="3">The sequence shown here is derived from an EMBL/GenBank/DDBJ whole genome shotgun (WGS) entry which is preliminary data.</text>
</comment>
<feature type="compositionally biased region" description="Basic residues" evidence="2">
    <location>
        <begin position="456"/>
        <end position="475"/>
    </location>
</feature>
<dbReference type="GeneID" id="63832607"/>
<evidence type="ECO:0000256" key="1">
    <source>
        <dbReference type="PROSITE-ProRule" id="PRU00339"/>
    </source>
</evidence>
<dbReference type="InterPro" id="IPR011990">
    <property type="entry name" value="TPR-like_helical_dom_sf"/>
</dbReference>
<protein>
    <submittedName>
        <fullName evidence="3">TPR-like protein</fullName>
    </submittedName>
</protein>
<dbReference type="PANTHER" id="PTHR23082">
    <property type="entry name" value="TRANSCRIPTION INITIATION FACTOR IIIC TFIIIC , POLYPEPTIDE 3-RELATED"/>
    <property type="match status" value="1"/>
</dbReference>
<dbReference type="Proteomes" id="UP000803844">
    <property type="component" value="Unassembled WGS sequence"/>
</dbReference>
<evidence type="ECO:0000313" key="4">
    <source>
        <dbReference type="Proteomes" id="UP000803844"/>
    </source>
</evidence>
<feature type="region of interest" description="Disordered" evidence="2">
    <location>
        <begin position="557"/>
        <end position="576"/>
    </location>
</feature>
<dbReference type="PANTHER" id="PTHR23082:SF0">
    <property type="entry name" value="GENERAL TRANSCRIPTION FACTOR 3C POLYPEPTIDE 3"/>
    <property type="match status" value="1"/>
</dbReference>
<organism evidence="3 4">
    <name type="scientific">Cryphonectria parasitica (strain ATCC 38755 / EP155)</name>
    <dbReference type="NCBI Taxonomy" id="660469"/>
    <lineage>
        <taxon>Eukaryota</taxon>
        <taxon>Fungi</taxon>
        <taxon>Dikarya</taxon>
        <taxon>Ascomycota</taxon>
        <taxon>Pezizomycotina</taxon>
        <taxon>Sordariomycetes</taxon>
        <taxon>Sordariomycetidae</taxon>
        <taxon>Diaporthales</taxon>
        <taxon>Cryphonectriaceae</taxon>
        <taxon>Cryphonectria-Endothia species complex</taxon>
        <taxon>Cryphonectria</taxon>
    </lineage>
</organism>
<dbReference type="OrthoDB" id="9991317at2759"/>
<dbReference type="GO" id="GO:0000127">
    <property type="term" value="C:transcription factor TFIIIC complex"/>
    <property type="evidence" value="ECO:0007669"/>
    <property type="project" value="TreeGrafter"/>
</dbReference>
<evidence type="ECO:0000256" key="2">
    <source>
        <dbReference type="SAM" id="MobiDB-lite"/>
    </source>
</evidence>
<accession>A0A9P5CTC9</accession>